<gene>
    <name evidence="2" type="ORF">HYY65_14685</name>
</gene>
<feature type="region of interest" description="Disordered" evidence="1">
    <location>
        <begin position="80"/>
        <end position="122"/>
    </location>
</feature>
<feature type="region of interest" description="Disordered" evidence="1">
    <location>
        <begin position="37"/>
        <end position="63"/>
    </location>
</feature>
<evidence type="ECO:0000313" key="3">
    <source>
        <dbReference type="Proteomes" id="UP000741360"/>
    </source>
</evidence>
<dbReference type="Proteomes" id="UP000741360">
    <property type="component" value="Unassembled WGS sequence"/>
</dbReference>
<organism evidence="2 3">
    <name type="scientific">Tectimicrobiota bacterium</name>
    <dbReference type="NCBI Taxonomy" id="2528274"/>
    <lineage>
        <taxon>Bacteria</taxon>
        <taxon>Pseudomonadati</taxon>
        <taxon>Nitrospinota/Tectimicrobiota group</taxon>
        <taxon>Candidatus Tectimicrobiota</taxon>
    </lineage>
</organism>
<reference evidence="2" key="1">
    <citation type="submission" date="2020-07" db="EMBL/GenBank/DDBJ databases">
        <title>Huge and variable diversity of episymbiotic CPR bacteria and DPANN archaea in groundwater ecosystems.</title>
        <authorList>
            <person name="He C.Y."/>
            <person name="Keren R."/>
            <person name="Whittaker M."/>
            <person name="Farag I.F."/>
            <person name="Doudna J."/>
            <person name="Cate J.H.D."/>
            <person name="Banfield J.F."/>
        </authorList>
    </citation>
    <scope>NUCLEOTIDE SEQUENCE</scope>
    <source>
        <strain evidence="2">NC_groundwater_717_Ag_S-0.2um_59_8</strain>
    </source>
</reference>
<dbReference type="AlphaFoldDB" id="A0A932GS69"/>
<accession>A0A932GS69</accession>
<sequence>MRSVKAVVVLMAVLTFLVGSVGVSWSQERIYREKLEREVSSPATPAANPCAPKAQNPCAPKAQNPCAAPGSGNIYREKLEREVSSPKATARPAAANPWAAANPCAAPGSGNIYKEKLDREVK</sequence>
<feature type="compositionally biased region" description="Basic and acidic residues" evidence="1">
    <location>
        <begin position="113"/>
        <end position="122"/>
    </location>
</feature>
<dbReference type="EMBL" id="JACPSX010000283">
    <property type="protein sequence ID" value="MBI3016272.1"/>
    <property type="molecule type" value="Genomic_DNA"/>
</dbReference>
<name>A0A932GS69_UNCTE</name>
<proteinExistence type="predicted"/>
<evidence type="ECO:0000256" key="1">
    <source>
        <dbReference type="SAM" id="MobiDB-lite"/>
    </source>
</evidence>
<protein>
    <submittedName>
        <fullName evidence="2">Uncharacterized protein</fullName>
    </submittedName>
</protein>
<evidence type="ECO:0000313" key="2">
    <source>
        <dbReference type="EMBL" id="MBI3016272.1"/>
    </source>
</evidence>
<feature type="compositionally biased region" description="Low complexity" evidence="1">
    <location>
        <begin position="86"/>
        <end position="107"/>
    </location>
</feature>
<comment type="caution">
    <text evidence="2">The sequence shown here is derived from an EMBL/GenBank/DDBJ whole genome shotgun (WGS) entry which is preliminary data.</text>
</comment>